<comment type="function">
    <text evidence="3 14 16">Endonuclease that specifically degrades the RNA of RNA-DNA hybrids.</text>
</comment>
<evidence type="ECO:0000256" key="4">
    <source>
        <dbReference type="ARBA" id="ARBA00004496"/>
    </source>
</evidence>
<dbReference type="OrthoDB" id="9803420at2"/>
<evidence type="ECO:0000256" key="14">
    <source>
        <dbReference type="HAMAP-Rule" id="MF_00052"/>
    </source>
</evidence>
<dbReference type="Gene3D" id="3.30.420.10">
    <property type="entry name" value="Ribonuclease H-like superfamily/Ribonuclease H"/>
    <property type="match status" value="1"/>
</dbReference>
<dbReference type="HAMAP" id="MF_00052_B">
    <property type="entry name" value="RNase_HII_B"/>
    <property type="match status" value="1"/>
</dbReference>
<dbReference type="InterPro" id="IPR012337">
    <property type="entry name" value="RNaseH-like_sf"/>
</dbReference>
<dbReference type="AlphaFoldDB" id="A0A1I6D6C7"/>
<proteinExistence type="inferred from homology"/>
<feature type="binding site" evidence="14 15">
    <location>
        <position position="81"/>
    </location>
    <ligand>
        <name>a divalent metal cation</name>
        <dbReference type="ChEBI" id="CHEBI:60240"/>
    </ligand>
</feature>
<evidence type="ECO:0000256" key="6">
    <source>
        <dbReference type="ARBA" id="ARBA00012180"/>
    </source>
</evidence>
<keyword evidence="10 14" id="KW-0479">Metal-binding</keyword>
<evidence type="ECO:0000259" key="17">
    <source>
        <dbReference type="PROSITE" id="PS51975"/>
    </source>
</evidence>
<comment type="cofactor">
    <cofactor evidence="14 15">
        <name>Mn(2+)</name>
        <dbReference type="ChEBI" id="CHEBI:29035"/>
    </cofactor>
    <cofactor evidence="14 15">
        <name>Mg(2+)</name>
        <dbReference type="ChEBI" id="CHEBI:18420"/>
    </cofactor>
    <text evidence="14 15">Manganese or magnesium. Binds 1 divalent metal ion per monomer in the absence of substrate. May bind a second metal ion after substrate binding.</text>
</comment>
<organism evidence="18 19">
    <name type="scientific">Desulfoscipio geothermicus DSM 3669</name>
    <dbReference type="NCBI Taxonomy" id="1121426"/>
    <lineage>
        <taxon>Bacteria</taxon>
        <taxon>Bacillati</taxon>
        <taxon>Bacillota</taxon>
        <taxon>Clostridia</taxon>
        <taxon>Eubacteriales</taxon>
        <taxon>Desulfallaceae</taxon>
        <taxon>Desulfoscipio</taxon>
    </lineage>
</organism>
<feature type="binding site" evidence="14 15">
    <location>
        <position position="80"/>
    </location>
    <ligand>
        <name>a divalent metal cation</name>
        <dbReference type="ChEBI" id="CHEBI:60240"/>
    </ligand>
</feature>
<evidence type="ECO:0000256" key="12">
    <source>
        <dbReference type="ARBA" id="ARBA00022801"/>
    </source>
</evidence>
<reference evidence="19" key="1">
    <citation type="submission" date="2016-10" db="EMBL/GenBank/DDBJ databases">
        <authorList>
            <person name="Varghese N."/>
            <person name="Submissions S."/>
        </authorList>
    </citation>
    <scope>NUCLEOTIDE SEQUENCE [LARGE SCALE GENOMIC DNA]</scope>
    <source>
        <strain evidence="19">DSM 3669</strain>
    </source>
</reference>
<evidence type="ECO:0000256" key="8">
    <source>
        <dbReference type="ARBA" id="ARBA00022490"/>
    </source>
</evidence>
<dbReference type="GO" id="GO:0043137">
    <property type="term" value="P:DNA replication, removal of RNA primer"/>
    <property type="evidence" value="ECO:0007669"/>
    <property type="project" value="TreeGrafter"/>
</dbReference>
<dbReference type="Pfam" id="PF01351">
    <property type="entry name" value="RNase_HII"/>
    <property type="match status" value="1"/>
</dbReference>
<evidence type="ECO:0000256" key="1">
    <source>
        <dbReference type="ARBA" id="ARBA00000077"/>
    </source>
</evidence>
<dbReference type="CDD" id="cd07182">
    <property type="entry name" value="RNase_HII_bacteria_HII_like"/>
    <property type="match status" value="1"/>
</dbReference>
<dbReference type="FunFam" id="3.30.420.10:FF:000006">
    <property type="entry name" value="Ribonuclease HII"/>
    <property type="match status" value="1"/>
</dbReference>
<dbReference type="PANTHER" id="PTHR10954">
    <property type="entry name" value="RIBONUCLEASE H2 SUBUNIT A"/>
    <property type="match status" value="1"/>
</dbReference>
<evidence type="ECO:0000256" key="5">
    <source>
        <dbReference type="ARBA" id="ARBA00007383"/>
    </source>
</evidence>
<dbReference type="PANTHER" id="PTHR10954:SF18">
    <property type="entry name" value="RIBONUCLEASE HII"/>
    <property type="match status" value="1"/>
</dbReference>
<dbReference type="GO" id="GO:0006298">
    <property type="term" value="P:mismatch repair"/>
    <property type="evidence" value="ECO:0007669"/>
    <property type="project" value="TreeGrafter"/>
</dbReference>
<evidence type="ECO:0000256" key="15">
    <source>
        <dbReference type="PROSITE-ProRule" id="PRU01319"/>
    </source>
</evidence>
<dbReference type="GO" id="GO:0032299">
    <property type="term" value="C:ribonuclease H2 complex"/>
    <property type="evidence" value="ECO:0007669"/>
    <property type="project" value="TreeGrafter"/>
</dbReference>
<evidence type="ECO:0000256" key="3">
    <source>
        <dbReference type="ARBA" id="ARBA00004065"/>
    </source>
</evidence>
<keyword evidence="12 14" id="KW-0378">Hydrolase</keyword>
<evidence type="ECO:0000256" key="2">
    <source>
        <dbReference type="ARBA" id="ARBA00001946"/>
    </source>
</evidence>
<evidence type="ECO:0000313" key="18">
    <source>
        <dbReference type="EMBL" id="SFR01006.1"/>
    </source>
</evidence>
<dbReference type="GO" id="GO:0004523">
    <property type="term" value="F:RNA-DNA hybrid ribonuclease activity"/>
    <property type="evidence" value="ECO:0007669"/>
    <property type="project" value="UniProtKB-UniRule"/>
</dbReference>
<evidence type="ECO:0000256" key="11">
    <source>
        <dbReference type="ARBA" id="ARBA00022759"/>
    </source>
</evidence>
<accession>A0A1I6D6C7</accession>
<sequence length="269" mass="29385">MDISSLTVTQIKKLLQQGGGPAEDLLAAMARDNRSAVQALYKRCVADRQKYEANRQRLARMREYEQTLKKPGQSLVAGVDEAGRGPLAGPVVAAAVILPEGWLLDGLDDSKKLVPARRETLETRIKDAALDWAVGMATVGEIEKYNIHRASMLAMQRAVQNLALKPDLVLLDGKFTLSLTDLEQRAVVGGDGLCPSIAAASVVAKVTRDRLMNICHVLYPEYGFDRHKGYSTASHMTALAAFGPCPIHRRGFAPVKQLIDKHDNTDQNS</sequence>
<comment type="subcellular location">
    <subcellularLocation>
        <location evidence="4 14">Cytoplasm</location>
    </subcellularLocation>
</comment>
<evidence type="ECO:0000256" key="16">
    <source>
        <dbReference type="RuleBase" id="RU003515"/>
    </source>
</evidence>
<dbReference type="STRING" id="39060.SAMN05660706_10643"/>
<name>A0A1I6D6C7_9FIRM</name>
<keyword evidence="8 14" id="KW-0963">Cytoplasm</keyword>
<keyword evidence="11 14" id="KW-0255">Endonuclease</keyword>
<evidence type="ECO:0000256" key="13">
    <source>
        <dbReference type="ARBA" id="ARBA00023211"/>
    </source>
</evidence>
<evidence type="ECO:0000313" key="19">
    <source>
        <dbReference type="Proteomes" id="UP000199584"/>
    </source>
</evidence>
<dbReference type="NCBIfam" id="NF000594">
    <property type="entry name" value="PRK00015.1-1"/>
    <property type="match status" value="1"/>
</dbReference>
<dbReference type="GO" id="GO:0003723">
    <property type="term" value="F:RNA binding"/>
    <property type="evidence" value="ECO:0007669"/>
    <property type="project" value="UniProtKB-UniRule"/>
</dbReference>
<dbReference type="SUPFAM" id="SSF53098">
    <property type="entry name" value="Ribonuclease H-like"/>
    <property type="match status" value="1"/>
</dbReference>
<dbReference type="NCBIfam" id="NF000595">
    <property type="entry name" value="PRK00015.1-3"/>
    <property type="match status" value="1"/>
</dbReference>
<dbReference type="InterPro" id="IPR001352">
    <property type="entry name" value="RNase_HII/HIII"/>
</dbReference>
<feature type="domain" description="RNase H type-2" evidence="17">
    <location>
        <begin position="74"/>
        <end position="264"/>
    </location>
</feature>
<gene>
    <name evidence="14" type="primary">rnhB</name>
    <name evidence="18" type="ORF">SAMN05660706_10643</name>
</gene>
<dbReference type="PROSITE" id="PS51975">
    <property type="entry name" value="RNASE_H_2"/>
    <property type="match status" value="1"/>
</dbReference>
<dbReference type="EMBL" id="FOYM01000006">
    <property type="protein sequence ID" value="SFR01006.1"/>
    <property type="molecule type" value="Genomic_DNA"/>
</dbReference>
<protein>
    <recommendedName>
        <fullName evidence="7 14">Ribonuclease HII</fullName>
        <shortName evidence="14">RNase HII</shortName>
        <ecNumber evidence="6 14">3.1.26.4</ecNumber>
    </recommendedName>
</protein>
<feature type="binding site" evidence="14 15">
    <location>
        <position position="172"/>
    </location>
    <ligand>
        <name>a divalent metal cation</name>
        <dbReference type="ChEBI" id="CHEBI:60240"/>
    </ligand>
</feature>
<comment type="similarity">
    <text evidence="5 14 16">Belongs to the RNase HII family.</text>
</comment>
<keyword evidence="19" id="KW-1185">Reference proteome</keyword>
<dbReference type="RefSeq" id="WP_092482357.1">
    <property type="nucleotide sequence ID" value="NZ_FOYM01000006.1"/>
</dbReference>
<dbReference type="InterPro" id="IPR024567">
    <property type="entry name" value="RNase_HII/HIII_dom"/>
</dbReference>
<dbReference type="EC" id="3.1.26.4" evidence="6 14"/>
<dbReference type="GO" id="GO:0005737">
    <property type="term" value="C:cytoplasm"/>
    <property type="evidence" value="ECO:0007669"/>
    <property type="project" value="UniProtKB-SubCell"/>
</dbReference>
<keyword evidence="13 14" id="KW-0464">Manganese</keyword>
<evidence type="ECO:0000256" key="9">
    <source>
        <dbReference type="ARBA" id="ARBA00022722"/>
    </source>
</evidence>
<dbReference type="InterPro" id="IPR022898">
    <property type="entry name" value="RNase_HII"/>
</dbReference>
<comment type="cofactor">
    <cofactor evidence="2">
        <name>Mg(2+)</name>
        <dbReference type="ChEBI" id="CHEBI:18420"/>
    </cofactor>
</comment>
<dbReference type="GO" id="GO:0030145">
    <property type="term" value="F:manganese ion binding"/>
    <property type="evidence" value="ECO:0007669"/>
    <property type="project" value="UniProtKB-UniRule"/>
</dbReference>
<evidence type="ECO:0000256" key="7">
    <source>
        <dbReference type="ARBA" id="ARBA00019179"/>
    </source>
</evidence>
<evidence type="ECO:0000256" key="10">
    <source>
        <dbReference type="ARBA" id="ARBA00022723"/>
    </source>
</evidence>
<keyword evidence="9 14" id="KW-0540">Nuclease</keyword>
<dbReference type="InterPro" id="IPR036397">
    <property type="entry name" value="RNaseH_sf"/>
</dbReference>
<dbReference type="Proteomes" id="UP000199584">
    <property type="component" value="Unassembled WGS sequence"/>
</dbReference>
<comment type="catalytic activity">
    <reaction evidence="1 14 15 16">
        <text>Endonucleolytic cleavage to 5'-phosphomonoester.</text>
        <dbReference type="EC" id="3.1.26.4"/>
    </reaction>
</comment>